<sequence length="127" mass="14661">MFIGDDLTDHEEAAQSNLMQALNIEEAFWKEKARSDWFVLGDRNMGFFHRTTKIRQATNSITILKDGDRLLTTAEEINSHVLFYFTDLFATNNVVTTFQLIQKNIPAMVTEADNRMLCNIPIMEEVK</sequence>
<reference evidence="1 2" key="1">
    <citation type="submission" date="2024-03" db="EMBL/GenBank/DDBJ databases">
        <authorList>
            <person name="Martinez-Hernandez J."/>
        </authorList>
    </citation>
    <scope>NUCLEOTIDE SEQUENCE [LARGE SCALE GENOMIC DNA]</scope>
</reference>
<dbReference type="EMBL" id="CAXHTB010000026">
    <property type="protein sequence ID" value="CAL0334764.1"/>
    <property type="molecule type" value="Genomic_DNA"/>
</dbReference>
<protein>
    <submittedName>
        <fullName evidence="1">Uncharacterized protein</fullName>
    </submittedName>
</protein>
<gene>
    <name evidence="1" type="ORF">LLUT_LOCUS35824</name>
</gene>
<name>A0AAV1YMB5_LUPLU</name>
<keyword evidence="2" id="KW-1185">Reference proteome</keyword>
<accession>A0AAV1YMB5</accession>
<evidence type="ECO:0000313" key="1">
    <source>
        <dbReference type="EMBL" id="CAL0334764.1"/>
    </source>
</evidence>
<dbReference type="AlphaFoldDB" id="A0AAV1YMB5"/>
<proteinExistence type="predicted"/>
<organism evidence="1 2">
    <name type="scientific">Lupinus luteus</name>
    <name type="common">European yellow lupine</name>
    <dbReference type="NCBI Taxonomy" id="3873"/>
    <lineage>
        <taxon>Eukaryota</taxon>
        <taxon>Viridiplantae</taxon>
        <taxon>Streptophyta</taxon>
        <taxon>Embryophyta</taxon>
        <taxon>Tracheophyta</taxon>
        <taxon>Spermatophyta</taxon>
        <taxon>Magnoliopsida</taxon>
        <taxon>eudicotyledons</taxon>
        <taxon>Gunneridae</taxon>
        <taxon>Pentapetalae</taxon>
        <taxon>rosids</taxon>
        <taxon>fabids</taxon>
        <taxon>Fabales</taxon>
        <taxon>Fabaceae</taxon>
        <taxon>Papilionoideae</taxon>
        <taxon>50 kb inversion clade</taxon>
        <taxon>genistoids sensu lato</taxon>
        <taxon>core genistoids</taxon>
        <taxon>Genisteae</taxon>
        <taxon>Lupinus</taxon>
    </lineage>
</organism>
<dbReference type="Proteomes" id="UP001497480">
    <property type="component" value="Unassembled WGS sequence"/>
</dbReference>
<evidence type="ECO:0000313" key="2">
    <source>
        <dbReference type="Proteomes" id="UP001497480"/>
    </source>
</evidence>
<comment type="caution">
    <text evidence="1">The sequence shown here is derived from an EMBL/GenBank/DDBJ whole genome shotgun (WGS) entry which is preliminary data.</text>
</comment>